<gene>
    <name evidence="1" type="ORF">HPB47_008731</name>
</gene>
<evidence type="ECO:0000313" key="1">
    <source>
        <dbReference type="EMBL" id="KAG0414091.1"/>
    </source>
</evidence>
<protein>
    <submittedName>
        <fullName evidence="1">Uncharacterized protein</fullName>
    </submittedName>
</protein>
<organism evidence="1 2">
    <name type="scientific">Ixodes persulcatus</name>
    <name type="common">Taiga tick</name>
    <dbReference type="NCBI Taxonomy" id="34615"/>
    <lineage>
        <taxon>Eukaryota</taxon>
        <taxon>Metazoa</taxon>
        <taxon>Ecdysozoa</taxon>
        <taxon>Arthropoda</taxon>
        <taxon>Chelicerata</taxon>
        <taxon>Arachnida</taxon>
        <taxon>Acari</taxon>
        <taxon>Parasitiformes</taxon>
        <taxon>Ixodida</taxon>
        <taxon>Ixodoidea</taxon>
        <taxon>Ixodidae</taxon>
        <taxon>Ixodinae</taxon>
        <taxon>Ixodes</taxon>
    </lineage>
</organism>
<name>A0AC60P469_IXOPE</name>
<comment type="caution">
    <text evidence="1">The sequence shown here is derived from an EMBL/GenBank/DDBJ whole genome shotgun (WGS) entry which is preliminary data.</text>
</comment>
<keyword evidence="2" id="KW-1185">Reference proteome</keyword>
<evidence type="ECO:0000313" key="2">
    <source>
        <dbReference type="Proteomes" id="UP000805193"/>
    </source>
</evidence>
<dbReference type="Proteomes" id="UP000805193">
    <property type="component" value="Unassembled WGS sequence"/>
</dbReference>
<dbReference type="EMBL" id="JABSTQ010011203">
    <property type="protein sequence ID" value="KAG0414091.1"/>
    <property type="molecule type" value="Genomic_DNA"/>
</dbReference>
<accession>A0AC60P469</accession>
<reference evidence="1 2" key="1">
    <citation type="journal article" date="2020" name="Cell">
        <title>Large-Scale Comparative Analyses of Tick Genomes Elucidate Their Genetic Diversity and Vector Capacities.</title>
        <authorList>
            <consortium name="Tick Genome and Microbiome Consortium (TIGMIC)"/>
            <person name="Jia N."/>
            <person name="Wang J."/>
            <person name="Shi W."/>
            <person name="Du L."/>
            <person name="Sun Y."/>
            <person name="Zhan W."/>
            <person name="Jiang J.F."/>
            <person name="Wang Q."/>
            <person name="Zhang B."/>
            <person name="Ji P."/>
            <person name="Bell-Sakyi L."/>
            <person name="Cui X.M."/>
            <person name="Yuan T.T."/>
            <person name="Jiang B.G."/>
            <person name="Yang W.F."/>
            <person name="Lam T.T."/>
            <person name="Chang Q.C."/>
            <person name="Ding S.J."/>
            <person name="Wang X.J."/>
            <person name="Zhu J.G."/>
            <person name="Ruan X.D."/>
            <person name="Zhao L."/>
            <person name="Wei J.T."/>
            <person name="Ye R.Z."/>
            <person name="Que T.C."/>
            <person name="Du C.H."/>
            <person name="Zhou Y.H."/>
            <person name="Cheng J.X."/>
            <person name="Dai P.F."/>
            <person name="Guo W.B."/>
            <person name="Han X.H."/>
            <person name="Huang E.J."/>
            <person name="Li L.F."/>
            <person name="Wei W."/>
            <person name="Gao Y.C."/>
            <person name="Liu J.Z."/>
            <person name="Shao H.Z."/>
            <person name="Wang X."/>
            <person name="Wang C.C."/>
            <person name="Yang T.C."/>
            <person name="Huo Q.B."/>
            <person name="Li W."/>
            <person name="Chen H.Y."/>
            <person name="Chen S.E."/>
            <person name="Zhou L.G."/>
            <person name="Ni X.B."/>
            <person name="Tian J.H."/>
            <person name="Sheng Y."/>
            <person name="Liu T."/>
            <person name="Pan Y.S."/>
            <person name="Xia L.Y."/>
            <person name="Li J."/>
            <person name="Zhao F."/>
            <person name="Cao W.C."/>
        </authorList>
    </citation>
    <scope>NUCLEOTIDE SEQUENCE [LARGE SCALE GENOMIC DNA]</scope>
    <source>
        <strain evidence="1">Iper-2018</strain>
    </source>
</reference>
<sequence length="147" mass="15258">MVPYQGVGNSARGHADTGNAAEKEEAVLLVPVGMSRQQTARAADRLDSVTTSDSRNVGALLPPRGHLAAETTTTYSGGACAFGARCLVSSVTTNPSHVGHHTRTQGAPTSVGAWEKGTLVVELSSGYVWTLRGPPGEAIHRFGPCFS</sequence>
<proteinExistence type="predicted"/>